<dbReference type="GO" id="GO:0003677">
    <property type="term" value="F:DNA binding"/>
    <property type="evidence" value="ECO:0007669"/>
    <property type="project" value="UniProtKB-KW"/>
</dbReference>
<dbReference type="GO" id="GO:0043138">
    <property type="term" value="F:3'-5' DNA helicase activity"/>
    <property type="evidence" value="ECO:0007669"/>
    <property type="project" value="UniProtKB-EC"/>
</dbReference>
<keyword evidence="3" id="KW-0413">Isomerase</keyword>
<dbReference type="GO" id="GO:0005737">
    <property type="term" value="C:cytoplasm"/>
    <property type="evidence" value="ECO:0007669"/>
    <property type="project" value="TreeGrafter"/>
</dbReference>
<feature type="compositionally biased region" description="Low complexity" evidence="7">
    <location>
        <begin position="106"/>
        <end position="122"/>
    </location>
</feature>
<evidence type="ECO:0000259" key="8">
    <source>
        <dbReference type="PROSITE" id="PS51194"/>
    </source>
</evidence>
<dbReference type="SUPFAM" id="SSF52540">
    <property type="entry name" value="P-loop containing nucleoside triphosphate hydrolases"/>
    <property type="match status" value="1"/>
</dbReference>
<dbReference type="PANTHER" id="PTHR13710:SF105">
    <property type="entry name" value="ATP-DEPENDENT DNA HELICASE Q1"/>
    <property type="match status" value="1"/>
</dbReference>
<dbReference type="InterPro" id="IPR001650">
    <property type="entry name" value="Helicase_C-like"/>
</dbReference>
<dbReference type="GO" id="GO:0000724">
    <property type="term" value="P:double-strand break repair via homologous recombination"/>
    <property type="evidence" value="ECO:0007669"/>
    <property type="project" value="TreeGrafter"/>
</dbReference>
<dbReference type="PANTHER" id="PTHR13710">
    <property type="entry name" value="DNA HELICASE RECQ FAMILY MEMBER"/>
    <property type="match status" value="1"/>
</dbReference>
<organism evidence="9">
    <name type="scientific">Magallana gigas</name>
    <name type="common">Pacific oyster</name>
    <name type="synonym">Crassostrea gigas</name>
    <dbReference type="NCBI Taxonomy" id="29159"/>
    <lineage>
        <taxon>Eukaryota</taxon>
        <taxon>Metazoa</taxon>
        <taxon>Spiralia</taxon>
        <taxon>Lophotrochozoa</taxon>
        <taxon>Mollusca</taxon>
        <taxon>Bivalvia</taxon>
        <taxon>Autobranchia</taxon>
        <taxon>Pteriomorphia</taxon>
        <taxon>Ostreida</taxon>
        <taxon>Ostreoidea</taxon>
        <taxon>Ostreidae</taxon>
        <taxon>Magallana</taxon>
    </lineage>
</organism>
<feature type="region of interest" description="Disordered" evidence="7">
    <location>
        <begin position="60"/>
        <end position="139"/>
    </location>
</feature>
<dbReference type="Pfam" id="PF16124">
    <property type="entry name" value="RecQ_Zn_bind"/>
    <property type="match status" value="1"/>
</dbReference>
<comment type="catalytic activity">
    <reaction evidence="4">
        <text>Couples ATP hydrolysis with the unwinding of duplex DNA by translocating in the 3'-5' direction.</text>
        <dbReference type="EC" id="5.6.2.4"/>
    </reaction>
</comment>
<keyword evidence="9" id="KW-0067">ATP-binding</keyword>
<dbReference type="Gene3D" id="1.10.10.10">
    <property type="entry name" value="Winged helix-like DNA-binding domain superfamily/Winged helix DNA-binding domain"/>
    <property type="match status" value="1"/>
</dbReference>
<dbReference type="InterPro" id="IPR038196">
    <property type="entry name" value="Med25_PTOV_sf"/>
</dbReference>
<keyword evidence="9" id="KW-0547">Nucleotide-binding</keyword>
<evidence type="ECO:0000256" key="2">
    <source>
        <dbReference type="ARBA" id="ARBA00023125"/>
    </source>
</evidence>
<dbReference type="PROSITE" id="PS51194">
    <property type="entry name" value="HELICASE_CTER"/>
    <property type="match status" value="1"/>
</dbReference>
<feature type="compositionally biased region" description="Polar residues" evidence="7">
    <location>
        <begin position="708"/>
        <end position="722"/>
    </location>
</feature>
<dbReference type="GO" id="GO:0005694">
    <property type="term" value="C:chromosome"/>
    <property type="evidence" value="ECO:0007669"/>
    <property type="project" value="TreeGrafter"/>
</dbReference>
<keyword evidence="9" id="KW-0347">Helicase</keyword>
<sequence>MADQLASMMAKSTLPTDMSAPVKDFTTDPRHLVLLHGFQLEERAHSPAGDHVNIEKPAENTFSTQDSIASSMPSLPSPQQPQMSQPSPSQGISMQHSPAMPPMQQNPPQQQPQQQPMVSQPQVTNQMPPQSQYDPMKMQNMMPNDMQNRSTAMATNPINQPVFSQPTMDQQPNVNMPAQPGQPNPMKDRKIIWQGILEWQEKMKAGGPQTPKVNRQLQCHLSIGQADPDINAMNWPKVLIMQLIPQSLLNSTQLQPLFKNSRQVAFHFGSQNLDDLRNLYKVMGTGFAGCVHFPAGSQCEVRVLLLLFSNKRRAFIGLIPNDQTAFVNGIRSVIYSHKIRQQQQQQRPDQPPQMPQQTGFPGPQQTMPNQPVQNPQGAQFGVQQMPQVSMQNPMMTQQQANMIKQKSSEYKEAMDNIQQLIQRRFTNQSGIIYCLSRKESQDVTMDLQQRGIKTGCYHADLSGQERSRVVVATTAFGMGIDKPNVRFVIHYSVSKSMENLYQESGRAGRDNQKSHCIVYYRLADIFRQSCMVFTEQTGLDNLYGIMAYCTDLTRCRRSVIAQHFGESWDRSHCKEMCDHCQNPVETEKKNVKQICQQLIEILNQASGLEERLTAIKLMDAYQGKKVGGFRVSGLNLAPVTRDVLERIIALMLIKGYLREDFHFTAYTTISYLLPGDKRSLLKCDSTTVLLECIQRQKSTKDNSKHQSKTGLSKSEKQNSSTKPKLVIVKSQNSSEPGPSTEREKVSEKKKLPLKRKKPVIIDSDDSDLDFGEQSSESLVVKKRYIGHSPSSQENGENGVCSETNGVGNSVVDAIELDSDSND</sequence>
<dbReference type="GO" id="GO:0009378">
    <property type="term" value="F:four-way junction helicase activity"/>
    <property type="evidence" value="ECO:0007669"/>
    <property type="project" value="TreeGrafter"/>
</dbReference>
<comment type="similarity">
    <text evidence="1">Belongs to the helicase family. RecQ subfamily.</text>
</comment>
<dbReference type="InParanoid" id="K1RG75"/>
<dbReference type="Gene3D" id="3.40.50.300">
    <property type="entry name" value="P-loop containing nucleotide triphosphate hydrolases"/>
    <property type="match status" value="1"/>
</dbReference>
<reference evidence="9" key="1">
    <citation type="journal article" date="2012" name="Nature">
        <title>The oyster genome reveals stress adaptation and complexity of shell formation.</title>
        <authorList>
            <person name="Zhang G."/>
            <person name="Fang X."/>
            <person name="Guo X."/>
            <person name="Li L."/>
            <person name="Luo R."/>
            <person name="Xu F."/>
            <person name="Yang P."/>
            <person name="Zhang L."/>
            <person name="Wang X."/>
            <person name="Qi H."/>
            <person name="Xiong Z."/>
            <person name="Que H."/>
            <person name="Xie Y."/>
            <person name="Holland P.W."/>
            <person name="Paps J."/>
            <person name="Zhu Y."/>
            <person name="Wu F."/>
            <person name="Chen Y."/>
            <person name="Wang J."/>
            <person name="Peng C."/>
            <person name="Meng J."/>
            <person name="Yang L."/>
            <person name="Liu J."/>
            <person name="Wen B."/>
            <person name="Zhang N."/>
            <person name="Huang Z."/>
            <person name="Zhu Q."/>
            <person name="Feng Y."/>
            <person name="Mount A."/>
            <person name="Hedgecock D."/>
            <person name="Xu Z."/>
            <person name="Liu Y."/>
            <person name="Domazet-Loso T."/>
            <person name="Du Y."/>
            <person name="Sun X."/>
            <person name="Zhang S."/>
            <person name="Liu B."/>
            <person name="Cheng P."/>
            <person name="Jiang X."/>
            <person name="Li J."/>
            <person name="Fan D."/>
            <person name="Wang W."/>
            <person name="Fu W."/>
            <person name="Wang T."/>
            <person name="Wang B."/>
            <person name="Zhang J."/>
            <person name="Peng Z."/>
            <person name="Li Y."/>
            <person name="Li N."/>
            <person name="Wang J."/>
            <person name="Chen M."/>
            <person name="He Y."/>
            <person name="Tan F."/>
            <person name="Song X."/>
            <person name="Zheng Q."/>
            <person name="Huang R."/>
            <person name="Yang H."/>
            <person name="Du X."/>
            <person name="Chen L."/>
            <person name="Yang M."/>
            <person name="Gaffney P.M."/>
            <person name="Wang S."/>
            <person name="Luo L."/>
            <person name="She Z."/>
            <person name="Ming Y."/>
            <person name="Huang W."/>
            <person name="Zhang S."/>
            <person name="Huang B."/>
            <person name="Zhang Y."/>
            <person name="Qu T."/>
            <person name="Ni P."/>
            <person name="Miao G."/>
            <person name="Wang J."/>
            <person name="Wang Q."/>
            <person name="Steinberg C.E."/>
            <person name="Wang H."/>
            <person name="Li N."/>
            <person name="Qian L."/>
            <person name="Zhang G."/>
            <person name="Li Y."/>
            <person name="Yang H."/>
            <person name="Liu X."/>
            <person name="Wang J."/>
            <person name="Yin Y."/>
            <person name="Wang J."/>
        </authorList>
    </citation>
    <scope>NUCLEOTIDE SEQUENCE [LARGE SCALE GENOMIC DNA]</scope>
    <source>
        <strain evidence="9">05x7-T-G4-1.051#20</strain>
    </source>
</reference>
<dbReference type="Pfam" id="PF11232">
    <property type="entry name" value="Med25"/>
    <property type="match status" value="1"/>
</dbReference>
<feature type="region of interest" description="Disordered" evidence="7">
    <location>
        <begin position="1"/>
        <end position="24"/>
    </location>
</feature>
<feature type="compositionally biased region" description="Polar residues" evidence="7">
    <location>
        <begin position="123"/>
        <end position="133"/>
    </location>
</feature>
<feature type="compositionally biased region" description="Polar residues" evidence="7">
    <location>
        <begin position="60"/>
        <end position="69"/>
    </location>
</feature>
<accession>K1RG75</accession>
<dbReference type="InterPro" id="IPR036388">
    <property type="entry name" value="WH-like_DNA-bd_sf"/>
</dbReference>
<evidence type="ECO:0000256" key="3">
    <source>
        <dbReference type="ARBA" id="ARBA00023235"/>
    </source>
</evidence>
<feature type="compositionally biased region" description="Low complexity" evidence="7">
    <location>
        <begin position="80"/>
        <end position="95"/>
    </location>
</feature>
<dbReference type="Pfam" id="PF00271">
    <property type="entry name" value="Helicase_C"/>
    <property type="match status" value="1"/>
</dbReference>
<dbReference type="EC" id="5.6.2.4" evidence="5"/>
<evidence type="ECO:0000313" key="9">
    <source>
        <dbReference type="EMBL" id="EKC40435.1"/>
    </source>
</evidence>
<name>K1RG75_MAGGI</name>
<feature type="region of interest" description="Disordered" evidence="7">
    <location>
        <begin position="339"/>
        <end position="377"/>
    </location>
</feature>
<feature type="region of interest" description="Disordered" evidence="7">
    <location>
        <begin position="699"/>
        <end position="822"/>
    </location>
</feature>
<feature type="compositionally biased region" description="Low complexity" evidence="7">
    <location>
        <begin position="355"/>
        <end position="368"/>
    </location>
</feature>
<gene>
    <name evidence="9" type="ORF">CGI_10021318</name>
</gene>
<dbReference type="InterPro" id="IPR021394">
    <property type="entry name" value="Med25_PTOV"/>
</dbReference>
<keyword evidence="2" id="KW-0238">DNA-binding</keyword>
<feature type="compositionally biased region" description="Basic and acidic residues" evidence="7">
    <location>
        <begin position="740"/>
        <end position="750"/>
    </location>
</feature>
<feature type="domain" description="Helicase C-terminal" evidence="8">
    <location>
        <begin position="416"/>
        <end position="553"/>
    </location>
</feature>
<protein>
    <recommendedName>
        <fullName evidence="5">DNA 3'-5' helicase</fullName>
        <ecNumber evidence="5">5.6.2.4</ecNumber>
    </recommendedName>
    <alternativeName>
        <fullName evidence="6">DNA 3'-5' helicase Q1</fullName>
    </alternativeName>
</protein>
<dbReference type="InterPro" id="IPR032284">
    <property type="entry name" value="RecQ_Zn-bd"/>
</dbReference>
<keyword evidence="9" id="KW-0378">Hydrolase</keyword>
<dbReference type="Gene3D" id="2.40.290.30">
    <property type="entry name" value="Mediator complex subunit 25, ACID domain"/>
    <property type="match status" value="1"/>
</dbReference>
<feature type="compositionally biased region" description="Polar residues" evidence="7">
    <location>
        <begin position="788"/>
        <end position="807"/>
    </location>
</feature>
<dbReference type="EMBL" id="JH817782">
    <property type="protein sequence ID" value="EKC40435.1"/>
    <property type="molecule type" value="Genomic_DNA"/>
</dbReference>
<evidence type="ECO:0000256" key="6">
    <source>
        <dbReference type="ARBA" id="ARBA00044566"/>
    </source>
</evidence>
<evidence type="ECO:0000256" key="5">
    <source>
        <dbReference type="ARBA" id="ARBA00034808"/>
    </source>
</evidence>
<evidence type="ECO:0000256" key="7">
    <source>
        <dbReference type="SAM" id="MobiDB-lite"/>
    </source>
</evidence>
<dbReference type="InterPro" id="IPR027417">
    <property type="entry name" value="P-loop_NTPase"/>
</dbReference>
<evidence type="ECO:0000256" key="1">
    <source>
        <dbReference type="ARBA" id="ARBA00005446"/>
    </source>
</evidence>
<dbReference type="SMART" id="SM00490">
    <property type="entry name" value="HELICc"/>
    <property type="match status" value="1"/>
</dbReference>
<proteinExistence type="inferred from homology"/>
<dbReference type="AlphaFoldDB" id="K1RG75"/>
<evidence type="ECO:0000256" key="4">
    <source>
        <dbReference type="ARBA" id="ARBA00034617"/>
    </source>
</evidence>
<dbReference type="HOGENOM" id="CLU_344262_0_0_1"/>